<comment type="pathway">
    <text evidence="6">Purine metabolism; IMP biosynthesis via de novo pathway; 5-amino-1-(5-phospho-D-ribosyl)imidazole from N(2)-formyl-N(1)-(5-phospho-D-ribosyl)glycinamide: step 1/2.</text>
</comment>
<comment type="function">
    <text evidence="6">Part of the phosphoribosylformylglycinamidine synthase complex involved in the purines biosynthetic pathway. Catalyzes the ATP-dependent conversion of formylglycinamide ribonucleotide (FGAR) and glutamine to yield formylglycinamidine ribonucleotide (FGAM) and glutamate. The FGAM synthase complex is composed of three subunits. PurQ produces an ammonia molecule by converting glutamine to glutamate. PurL transfers the ammonia molecule to FGAR to form FGAM in an ATP-dependent manner. PurS interacts with PurQ and PurL and is thought to assist in the transfer of the ammonia molecule from PurQ to PurL.</text>
</comment>
<keyword evidence="4 6" id="KW-0658">Purine biosynthesis</keyword>
<keyword evidence="3 6" id="KW-0547">Nucleotide-binding</keyword>
<comment type="subcellular location">
    <subcellularLocation>
        <location evidence="6">Cytoplasm</location>
    </subcellularLocation>
</comment>
<dbReference type="NCBIfam" id="NF004630">
    <property type="entry name" value="PRK05974.1"/>
    <property type="match status" value="1"/>
</dbReference>
<organism evidence="7 8">
    <name type="scientific">Seleniivibrio woodruffii</name>
    <dbReference type="NCBI Taxonomy" id="1078050"/>
    <lineage>
        <taxon>Bacteria</taxon>
        <taxon>Pseudomonadati</taxon>
        <taxon>Deferribacterota</taxon>
        <taxon>Deferribacteres</taxon>
        <taxon>Deferribacterales</taxon>
        <taxon>Geovibrionaceae</taxon>
        <taxon>Seleniivibrio</taxon>
    </lineage>
</organism>
<name>A0A4R1K3D2_9BACT</name>
<dbReference type="AlphaFoldDB" id="A0A4R1K3D2"/>
<dbReference type="UniPathway" id="UPA00074">
    <property type="reaction ID" value="UER00128"/>
</dbReference>
<comment type="subunit">
    <text evidence="6">Part of the FGAM synthase complex composed of 1 PurL, 1 PurQ and 2 PurS subunits.</text>
</comment>
<dbReference type="Pfam" id="PF02700">
    <property type="entry name" value="PurS"/>
    <property type="match status" value="1"/>
</dbReference>
<dbReference type="EC" id="6.3.5.3" evidence="6"/>
<dbReference type="NCBIfam" id="TIGR00302">
    <property type="entry name" value="phosphoribosylformylglycinamidine synthase subunit PurS"/>
    <property type="match status" value="1"/>
</dbReference>
<dbReference type="GO" id="GO:0005524">
    <property type="term" value="F:ATP binding"/>
    <property type="evidence" value="ECO:0007669"/>
    <property type="project" value="UniProtKB-UniRule"/>
</dbReference>
<dbReference type="PANTHER" id="PTHR34696">
    <property type="entry name" value="PHOSPHORIBOSYLFORMYLGLYCINAMIDINE SYNTHASE SUBUNIT PURS"/>
    <property type="match status" value="1"/>
</dbReference>
<evidence type="ECO:0000256" key="1">
    <source>
        <dbReference type="ARBA" id="ARBA00022490"/>
    </source>
</evidence>
<evidence type="ECO:0000256" key="4">
    <source>
        <dbReference type="ARBA" id="ARBA00022755"/>
    </source>
</evidence>
<gene>
    <name evidence="6" type="primary">purS</name>
    <name evidence="7" type="ORF">C8D98_2567</name>
</gene>
<dbReference type="EMBL" id="SMGG01000007">
    <property type="protein sequence ID" value="TCK58367.1"/>
    <property type="molecule type" value="Genomic_DNA"/>
</dbReference>
<comment type="catalytic activity">
    <reaction evidence="6">
        <text>N(2)-formyl-N(1)-(5-phospho-beta-D-ribosyl)glycinamide + L-glutamine + ATP + H2O = 2-formamido-N(1)-(5-O-phospho-beta-D-ribosyl)acetamidine + L-glutamate + ADP + phosphate + H(+)</text>
        <dbReference type="Rhea" id="RHEA:17129"/>
        <dbReference type="ChEBI" id="CHEBI:15377"/>
        <dbReference type="ChEBI" id="CHEBI:15378"/>
        <dbReference type="ChEBI" id="CHEBI:29985"/>
        <dbReference type="ChEBI" id="CHEBI:30616"/>
        <dbReference type="ChEBI" id="CHEBI:43474"/>
        <dbReference type="ChEBI" id="CHEBI:58359"/>
        <dbReference type="ChEBI" id="CHEBI:147286"/>
        <dbReference type="ChEBI" id="CHEBI:147287"/>
        <dbReference type="ChEBI" id="CHEBI:456216"/>
        <dbReference type="EC" id="6.3.5.3"/>
    </reaction>
</comment>
<evidence type="ECO:0000313" key="7">
    <source>
        <dbReference type="EMBL" id="TCK58367.1"/>
    </source>
</evidence>
<keyword evidence="5 6" id="KW-0067">ATP-binding</keyword>
<keyword evidence="8" id="KW-1185">Reference proteome</keyword>
<dbReference type="GO" id="GO:0004642">
    <property type="term" value="F:phosphoribosylformylglycinamidine synthase activity"/>
    <property type="evidence" value="ECO:0007669"/>
    <property type="project" value="UniProtKB-UniRule"/>
</dbReference>
<dbReference type="Gene3D" id="3.30.1280.10">
    <property type="entry name" value="Phosphoribosylformylglycinamidine synthase subunit PurS"/>
    <property type="match status" value="1"/>
</dbReference>
<dbReference type="InterPro" id="IPR036604">
    <property type="entry name" value="PurS-like_sf"/>
</dbReference>
<evidence type="ECO:0000256" key="6">
    <source>
        <dbReference type="HAMAP-Rule" id="MF_01926"/>
    </source>
</evidence>
<reference evidence="7 8" key="1">
    <citation type="submission" date="2019-03" db="EMBL/GenBank/DDBJ databases">
        <title>Genomic Encyclopedia of Type Strains, Phase IV (KMG-IV): sequencing the most valuable type-strain genomes for metagenomic binning, comparative biology and taxonomic classification.</title>
        <authorList>
            <person name="Goeker M."/>
        </authorList>
    </citation>
    <scope>NUCLEOTIDE SEQUENCE [LARGE SCALE GENOMIC DNA]</scope>
    <source>
        <strain evidence="7 8">DSM 24984</strain>
    </source>
</reference>
<evidence type="ECO:0000256" key="2">
    <source>
        <dbReference type="ARBA" id="ARBA00022598"/>
    </source>
</evidence>
<dbReference type="PANTHER" id="PTHR34696:SF1">
    <property type="entry name" value="PHOSPHORIBOSYLFORMYLGLYCINAMIDINE SYNTHASE SUBUNIT PURS"/>
    <property type="match status" value="1"/>
</dbReference>
<dbReference type="InterPro" id="IPR003850">
    <property type="entry name" value="PurS"/>
</dbReference>
<dbReference type="OrthoDB" id="9799101at2"/>
<evidence type="ECO:0000256" key="3">
    <source>
        <dbReference type="ARBA" id="ARBA00022741"/>
    </source>
</evidence>
<dbReference type="HAMAP" id="MF_01926">
    <property type="entry name" value="PurS"/>
    <property type="match status" value="1"/>
</dbReference>
<evidence type="ECO:0000313" key="8">
    <source>
        <dbReference type="Proteomes" id="UP000294614"/>
    </source>
</evidence>
<dbReference type="GO" id="GO:0005737">
    <property type="term" value="C:cytoplasm"/>
    <property type="evidence" value="ECO:0007669"/>
    <property type="project" value="UniProtKB-SubCell"/>
</dbReference>
<accession>A0A4R1K3D2</accession>
<proteinExistence type="inferred from homology"/>
<keyword evidence="2 6" id="KW-0436">Ligase</keyword>
<comment type="caution">
    <text evidence="7">The sequence shown here is derived from an EMBL/GenBank/DDBJ whole genome shotgun (WGS) entry which is preliminary data.</text>
</comment>
<sequence length="77" mass="8791">MKAKVYVRLKNGVLDPQGQTIQSSVERMGYDFAKEVRVGKVFEIEVESEACRKDLEKIASTMLANMIIEEYSIEFEA</sequence>
<dbReference type="GO" id="GO:0006189">
    <property type="term" value="P:'de novo' IMP biosynthetic process"/>
    <property type="evidence" value="ECO:0007669"/>
    <property type="project" value="UniProtKB-UniRule"/>
</dbReference>
<dbReference type="Proteomes" id="UP000294614">
    <property type="component" value="Unassembled WGS sequence"/>
</dbReference>
<evidence type="ECO:0000256" key="5">
    <source>
        <dbReference type="ARBA" id="ARBA00022840"/>
    </source>
</evidence>
<dbReference type="RefSeq" id="WP_132874541.1">
    <property type="nucleotide sequence ID" value="NZ_JAJUHT010000015.1"/>
</dbReference>
<keyword evidence="1 6" id="KW-0963">Cytoplasm</keyword>
<protein>
    <recommendedName>
        <fullName evidence="6">Phosphoribosylformylglycinamidine synthase subunit PurS</fullName>
        <shortName evidence="6">FGAM synthase</shortName>
        <ecNumber evidence="6">6.3.5.3</ecNumber>
    </recommendedName>
    <alternativeName>
        <fullName evidence="6">Formylglycinamide ribonucleotide amidotransferase subunit III</fullName>
        <shortName evidence="6">FGAR amidotransferase III</shortName>
        <shortName evidence="6">FGAR-AT III</shortName>
    </alternativeName>
    <alternativeName>
        <fullName evidence="6">Phosphoribosylformylglycinamidine synthase subunit III</fullName>
    </alternativeName>
</protein>
<dbReference type="SUPFAM" id="SSF82697">
    <property type="entry name" value="PurS-like"/>
    <property type="match status" value="1"/>
</dbReference>
<comment type="similarity">
    <text evidence="6">Belongs to the PurS family.</text>
</comment>